<dbReference type="EMBL" id="MT141162">
    <property type="protein sequence ID" value="QJA55489.1"/>
    <property type="molecule type" value="Genomic_DNA"/>
</dbReference>
<reference evidence="2" key="1">
    <citation type="submission" date="2020-03" db="EMBL/GenBank/DDBJ databases">
        <title>The deep terrestrial virosphere.</title>
        <authorList>
            <person name="Holmfeldt K."/>
            <person name="Nilsson E."/>
            <person name="Simone D."/>
            <person name="Lopez-Fernandez M."/>
            <person name="Wu X."/>
            <person name="de Brujin I."/>
            <person name="Lundin D."/>
            <person name="Andersson A."/>
            <person name="Bertilsson S."/>
            <person name="Dopson M."/>
        </authorList>
    </citation>
    <scope>NUCLEOTIDE SEQUENCE</scope>
    <source>
        <strain evidence="2">MM415A01708</strain>
        <strain evidence="1">MM415B02040</strain>
    </source>
</reference>
<sequence>MAMNVKYPDADRPTVFEEGLEFQDFVVDLLLKEMGLVVSNYSSKYYQNNYGENRQGIEIKLDKRILETGNVSIEVAEKSKAENRNWIASGIMRNDNSWLYIQGNRDIVFIFGKKILRLIYEKSYKDKVWIPKPTLKTFLITFNEAEKIALKVFKIKS</sequence>
<name>A0A6M3K0U3_9ZZZZ</name>
<gene>
    <name evidence="2" type="ORF">MM415A01708_0002</name>
    <name evidence="1" type="ORF">MM415B02040_0008</name>
</gene>
<organism evidence="2">
    <name type="scientific">viral metagenome</name>
    <dbReference type="NCBI Taxonomy" id="1070528"/>
    <lineage>
        <taxon>unclassified sequences</taxon>
        <taxon>metagenomes</taxon>
        <taxon>organismal metagenomes</taxon>
    </lineage>
</organism>
<proteinExistence type="predicted"/>
<accession>A0A6M3K0U3</accession>
<protein>
    <submittedName>
        <fullName evidence="2">Uncharacterized protein</fullName>
    </submittedName>
</protein>
<dbReference type="AlphaFoldDB" id="A0A6M3K0U3"/>
<dbReference type="EMBL" id="MT142185">
    <property type="protein sequence ID" value="QJA75779.1"/>
    <property type="molecule type" value="Genomic_DNA"/>
</dbReference>
<evidence type="ECO:0000313" key="2">
    <source>
        <dbReference type="EMBL" id="QJA75779.1"/>
    </source>
</evidence>
<evidence type="ECO:0000313" key="1">
    <source>
        <dbReference type="EMBL" id="QJA55489.1"/>
    </source>
</evidence>